<feature type="domain" description="DhaL" evidence="3">
    <location>
        <begin position="4"/>
        <end position="195"/>
    </location>
</feature>
<evidence type="ECO:0000313" key="5">
    <source>
        <dbReference type="Proteomes" id="UP000289497"/>
    </source>
</evidence>
<dbReference type="OrthoDB" id="9800291at2"/>
<protein>
    <submittedName>
        <fullName evidence="4">Glycerone kinase</fullName>
        <ecNumber evidence="4">2.7.-.-</ecNumber>
    </submittedName>
</protein>
<dbReference type="InterPro" id="IPR004007">
    <property type="entry name" value="DhaL_dom"/>
</dbReference>
<dbReference type="Gene3D" id="1.25.40.340">
    <property type="match status" value="1"/>
</dbReference>
<dbReference type="InterPro" id="IPR036117">
    <property type="entry name" value="DhaL_dom_sf"/>
</dbReference>
<evidence type="ECO:0000313" key="4">
    <source>
        <dbReference type="EMBL" id="VEU76066.1"/>
    </source>
</evidence>
<evidence type="ECO:0000256" key="1">
    <source>
        <dbReference type="ARBA" id="ARBA00022679"/>
    </source>
</evidence>
<dbReference type="SMART" id="SM01120">
    <property type="entry name" value="Dak2"/>
    <property type="match status" value="1"/>
</dbReference>
<evidence type="ECO:0000256" key="2">
    <source>
        <dbReference type="ARBA" id="ARBA00022777"/>
    </source>
</evidence>
<evidence type="ECO:0000259" key="3">
    <source>
        <dbReference type="PROSITE" id="PS51480"/>
    </source>
</evidence>
<organism evidence="4 5">
    <name type="scientific">Mycoplasmopsis columboralis</name>
    <dbReference type="NCBI Taxonomy" id="171282"/>
    <lineage>
        <taxon>Bacteria</taxon>
        <taxon>Bacillati</taxon>
        <taxon>Mycoplasmatota</taxon>
        <taxon>Mycoplasmoidales</taxon>
        <taxon>Metamycoplasmataceae</taxon>
        <taxon>Mycoplasmopsis</taxon>
    </lineage>
</organism>
<keyword evidence="5" id="KW-1185">Reference proteome</keyword>
<dbReference type="EMBL" id="LR215039">
    <property type="protein sequence ID" value="VEU76066.1"/>
    <property type="molecule type" value="Genomic_DNA"/>
</dbReference>
<name>A0A449B641_9BACT</name>
<dbReference type="Pfam" id="PF02734">
    <property type="entry name" value="Dak2"/>
    <property type="match status" value="1"/>
</dbReference>
<dbReference type="FunFam" id="1.25.40.340:FF:000002">
    <property type="entry name" value="Dihydroxyacetone kinase, L subunit"/>
    <property type="match status" value="1"/>
</dbReference>
<keyword evidence="1 4" id="KW-0808">Transferase</keyword>
<gene>
    <name evidence="4" type="primary">dhaK2_1</name>
    <name evidence="4" type="ORF">NCTC10179_00231</name>
</gene>
<dbReference type="AlphaFoldDB" id="A0A449B641"/>
<keyword evidence="2 4" id="KW-0418">Kinase</keyword>
<reference evidence="4 5" key="1">
    <citation type="submission" date="2019-01" db="EMBL/GenBank/DDBJ databases">
        <authorList>
            <consortium name="Pathogen Informatics"/>
        </authorList>
    </citation>
    <scope>NUCLEOTIDE SEQUENCE [LARGE SCALE GENOMIC DNA]</scope>
    <source>
        <strain evidence="4 5">NCTC10179</strain>
    </source>
</reference>
<dbReference type="PROSITE" id="PS51480">
    <property type="entry name" value="DHAL"/>
    <property type="match status" value="1"/>
</dbReference>
<dbReference type="EC" id="2.7.-.-" evidence="4"/>
<accession>A0A449B641</accession>
<dbReference type="InterPro" id="IPR012737">
    <property type="entry name" value="DhaK_L_YcgS"/>
</dbReference>
<dbReference type="NCBIfam" id="TIGR02365">
    <property type="entry name" value="dha_L_ycgS"/>
    <property type="match status" value="1"/>
</dbReference>
<dbReference type="GO" id="GO:0019563">
    <property type="term" value="P:glycerol catabolic process"/>
    <property type="evidence" value="ECO:0007669"/>
    <property type="project" value="TreeGrafter"/>
</dbReference>
<dbReference type="PANTHER" id="PTHR28629">
    <property type="entry name" value="TRIOKINASE/FMN CYCLASE"/>
    <property type="match status" value="1"/>
</dbReference>
<proteinExistence type="predicted"/>
<dbReference type="KEGG" id="mcou:NCTC10179_00231"/>
<dbReference type="RefSeq" id="WP_036433999.1">
    <property type="nucleotide sequence ID" value="NZ_LR215039.1"/>
</dbReference>
<dbReference type="GO" id="GO:0005829">
    <property type="term" value="C:cytosol"/>
    <property type="evidence" value="ECO:0007669"/>
    <property type="project" value="TreeGrafter"/>
</dbReference>
<sequence>MKSELIIKIIREISKMLDAKADELTELDRLIGDGDHGINLKRGFNTLEESLDKFKDKTAKELLNNAAMTLMSKVGGSSGPLLGTIFMKLAQSDNFAKGALEAANGVQMRGKAQVGDKTMLDVLMPFAQTYNEQLAQGKSNVDALEIALAKAHDHLELSKTLVAKKGRASYLGERSVGVTDPGTQSIYYMLEIIVREIKANG</sequence>
<dbReference type="InterPro" id="IPR050861">
    <property type="entry name" value="Dihydroxyacetone_Kinase"/>
</dbReference>
<dbReference type="GO" id="GO:0004371">
    <property type="term" value="F:glycerone kinase activity"/>
    <property type="evidence" value="ECO:0007669"/>
    <property type="project" value="InterPro"/>
</dbReference>
<dbReference type="PANTHER" id="PTHR28629:SF4">
    <property type="entry name" value="TRIOKINASE_FMN CYCLASE"/>
    <property type="match status" value="1"/>
</dbReference>
<dbReference type="SUPFAM" id="SSF101473">
    <property type="entry name" value="DhaL-like"/>
    <property type="match status" value="1"/>
</dbReference>
<dbReference type="Proteomes" id="UP000289497">
    <property type="component" value="Chromosome"/>
</dbReference>